<dbReference type="Proteomes" id="UP000469558">
    <property type="component" value="Unassembled WGS sequence"/>
</dbReference>
<evidence type="ECO:0000256" key="1">
    <source>
        <dbReference type="SAM" id="SignalP"/>
    </source>
</evidence>
<accession>A0A8T9CBK7</accession>
<dbReference type="OrthoDB" id="10586862at2759"/>
<organism evidence="2 3">
    <name type="scientific">Lachnellula suecica</name>
    <dbReference type="NCBI Taxonomy" id="602035"/>
    <lineage>
        <taxon>Eukaryota</taxon>
        <taxon>Fungi</taxon>
        <taxon>Dikarya</taxon>
        <taxon>Ascomycota</taxon>
        <taxon>Pezizomycotina</taxon>
        <taxon>Leotiomycetes</taxon>
        <taxon>Helotiales</taxon>
        <taxon>Lachnaceae</taxon>
        <taxon>Lachnellula</taxon>
    </lineage>
</organism>
<protein>
    <submittedName>
        <fullName evidence="2">Uncharacterized protein</fullName>
    </submittedName>
</protein>
<evidence type="ECO:0000313" key="3">
    <source>
        <dbReference type="Proteomes" id="UP000469558"/>
    </source>
</evidence>
<gene>
    <name evidence="2" type="ORF">LSUE1_G006905</name>
</gene>
<keyword evidence="3" id="KW-1185">Reference proteome</keyword>
<sequence>MARFFLLFLFAFLATASNPLRHQRRGSALIPFNAFDAGSHSYAIEFQILGEDSYRFYWENDMHVQPVKIFEDIIARCARLGNISTPATRETSQMLVASQYKQHGVDFIYTDYVDYEDPMQACIQNIENPSIQHDFSRIASARADSNPQDGVARTVQIEAAKPEATATKGAGSMKRAGLGLLGVMACIGGFGGGLVF</sequence>
<feature type="signal peptide" evidence="1">
    <location>
        <begin position="1"/>
        <end position="16"/>
    </location>
</feature>
<dbReference type="EMBL" id="QGMK01000537">
    <property type="protein sequence ID" value="TVY81154.1"/>
    <property type="molecule type" value="Genomic_DNA"/>
</dbReference>
<reference evidence="2 3" key="1">
    <citation type="submission" date="2018-05" db="EMBL/GenBank/DDBJ databases">
        <title>Genome sequencing and assembly of the regulated plant pathogen Lachnellula willkommii and related sister species for the development of diagnostic species identification markers.</title>
        <authorList>
            <person name="Giroux E."/>
            <person name="Bilodeau G."/>
        </authorList>
    </citation>
    <scope>NUCLEOTIDE SEQUENCE [LARGE SCALE GENOMIC DNA]</scope>
    <source>
        <strain evidence="2 3">CBS 268.59</strain>
    </source>
</reference>
<feature type="chain" id="PRO_5035748189" evidence="1">
    <location>
        <begin position="17"/>
        <end position="196"/>
    </location>
</feature>
<proteinExistence type="predicted"/>
<name>A0A8T9CBK7_9HELO</name>
<evidence type="ECO:0000313" key="2">
    <source>
        <dbReference type="EMBL" id="TVY81154.1"/>
    </source>
</evidence>
<comment type="caution">
    <text evidence="2">The sequence shown here is derived from an EMBL/GenBank/DDBJ whole genome shotgun (WGS) entry which is preliminary data.</text>
</comment>
<dbReference type="AlphaFoldDB" id="A0A8T9CBK7"/>
<keyword evidence="1" id="KW-0732">Signal</keyword>